<dbReference type="EMBL" id="CP021422">
    <property type="protein sequence ID" value="ASB40219.1"/>
    <property type="molecule type" value="Genomic_DNA"/>
</dbReference>
<reference evidence="4 6" key="3">
    <citation type="submission" date="2020-11" db="EMBL/GenBank/DDBJ databases">
        <title>Closed and high quality bacterial genomes of the OMM12 community.</title>
        <authorList>
            <person name="Marbouty M."/>
            <person name="Lamy-Besnier Q."/>
            <person name="Debarbieux L."/>
            <person name="Koszul R."/>
        </authorList>
    </citation>
    <scope>NUCLEOTIDE SEQUENCE [LARGE SCALE GENOMIC DNA]</scope>
    <source>
        <strain evidence="4 6">KB18</strain>
    </source>
</reference>
<evidence type="ECO:0000313" key="5">
    <source>
        <dbReference type="Proteomes" id="UP000196710"/>
    </source>
</evidence>
<sequence length="77" mass="8857">MRTVTATEIQNNFGKYLQLVQSGEEICVLKNGKEVARIISREKSVSFLSDSLLGILKNDYDENEMRAERVRRYESAD</sequence>
<dbReference type="EMBL" id="CP065321">
    <property type="protein sequence ID" value="QQR29506.1"/>
    <property type="molecule type" value="Genomic_DNA"/>
</dbReference>
<dbReference type="NCBIfam" id="TIGR01552">
    <property type="entry name" value="phd_fam"/>
    <property type="match status" value="1"/>
</dbReference>
<dbReference type="AlphaFoldDB" id="A0A1Z2XP59"/>
<comment type="similarity">
    <text evidence="1 2">Belongs to the phD/YefM antitoxin family.</text>
</comment>
<dbReference type="InterPro" id="IPR036165">
    <property type="entry name" value="YefM-like_sf"/>
</dbReference>
<dbReference type="KEGG" id="amur:ADH66_05830"/>
<keyword evidence="5" id="KW-1185">Reference proteome</keyword>
<evidence type="ECO:0000313" key="6">
    <source>
        <dbReference type="Proteomes" id="UP000596035"/>
    </source>
</evidence>
<accession>A0A1Z2XP59</accession>
<comment type="function">
    <text evidence="2">Antitoxin component of a type II toxin-antitoxin (TA) system.</text>
</comment>
<dbReference type="Proteomes" id="UP000196710">
    <property type="component" value="Chromosome"/>
</dbReference>
<dbReference type="Proteomes" id="UP000596035">
    <property type="component" value="Chromosome"/>
</dbReference>
<evidence type="ECO:0000256" key="2">
    <source>
        <dbReference type="RuleBase" id="RU362080"/>
    </source>
</evidence>
<organism evidence="4 6">
    <name type="scientific">Acutalibacter muris</name>
    <dbReference type="NCBI Taxonomy" id="1796620"/>
    <lineage>
        <taxon>Bacteria</taxon>
        <taxon>Bacillati</taxon>
        <taxon>Bacillota</taxon>
        <taxon>Clostridia</taxon>
        <taxon>Eubacteriales</taxon>
        <taxon>Acutalibacteraceae</taxon>
        <taxon>Acutalibacter</taxon>
    </lineage>
</organism>
<evidence type="ECO:0000313" key="4">
    <source>
        <dbReference type="EMBL" id="QQR29506.1"/>
    </source>
</evidence>
<proteinExistence type="inferred from homology"/>
<dbReference type="InterPro" id="IPR006442">
    <property type="entry name" value="Antitoxin_Phd/YefM"/>
</dbReference>
<evidence type="ECO:0000313" key="3">
    <source>
        <dbReference type="EMBL" id="ASB40219.1"/>
    </source>
</evidence>
<reference evidence="5" key="2">
    <citation type="submission" date="2017-05" db="EMBL/GenBank/DDBJ databases">
        <title>Improved OligoMM genomes.</title>
        <authorList>
            <person name="Garzetti D."/>
        </authorList>
    </citation>
    <scope>NUCLEOTIDE SEQUENCE [LARGE SCALE GENOMIC DNA]</scope>
    <source>
        <strain evidence="5">KB18</strain>
    </source>
</reference>
<protein>
    <recommendedName>
        <fullName evidence="2">Antitoxin</fullName>
    </recommendedName>
</protein>
<dbReference type="Pfam" id="PF02604">
    <property type="entry name" value="PhdYeFM_antitox"/>
    <property type="match status" value="1"/>
</dbReference>
<name>A0A1Z2XP59_9FIRM</name>
<dbReference type="RefSeq" id="WP_066534471.1">
    <property type="nucleotide sequence ID" value="NZ_CP021422.1"/>
</dbReference>
<dbReference type="SUPFAM" id="SSF143120">
    <property type="entry name" value="YefM-like"/>
    <property type="match status" value="1"/>
</dbReference>
<dbReference type="Gene3D" id="3.40.1620.10">
    <property type="entry name" value="YefM-like domain"/>
    <property type="match status" value="1"/>
</dbReference>
<evidence type="ECO:0000256" key="1">
    <source>
        <dbReference type="ARBA" id="ARBA00009981"/>
    </source>
</evidence>
<gene>
    <name evidence="3" type="ORF">ADH66_05830</name>
    <name evidence="4" type="ORF">I5Q82_15915</name>
</gene>
<reference evidence="3" key="1">
    <citation type="journal article" date="2017" name="Genome Announc.">
        <title>High-Quality Whole-Genome Sequences of the Oligo-Mouse-Microbiota Bacterial Community.</title>
        <authorList>
            <person name="Garzetti D."/>
            <person name="Brugiroux S."/>
            <person name="Bunk B."/>
            <person name="Pukall R."/>
            <person name="McCoy K.D."/>
            <person name="Macpherson A.J."/>
            <person name="Stecher B."/>
        </authorList>
    </citation>
    <scope>NUCLEOTIDE SEQUENCE</scope>
    <source>
        <strain evidence="3">KB18</strain>
    </source>
</reference>